<protein>
    <submittedName>
        <fullName evidence="1">Uncharacterized protein</fullName>
    </submittedName>
</protein>
<evidence type="ECO:0000313" key="1">
    <source>
        <dbReference type="EMBL" id="JAA77999.1"/>
    </source>
</evidence>
<reference evidence="1" key="2">
    <citation type="submission" date="2013-05" db="EMBL/GenBank/DDBJ databases">
        <authorList>
            <person name="Carter J.-M."/>
            <person name="Baker S.C."/>
            <person name="Pink R."/>
            <person name="Carter D.R.F."/>
            <person name="Collins A."/>
            <person name="Tomlin J."/>
            <person name="Gibbs M."/>
            <person name="Breuker C.J."/>
        </authorList>
    </citation>
    <scope>NUCLEOTIDE SEQUENCE</scope>
    <source>
        <tissue evidence="1">Ovary</tissue>
    </source>
</reference>
<reference evidence="1" key="1">
    <citation type="journal article" date="2013" name="BMC Genomics">
        <title>Unscrambling butterfly oogenesis.</title>
        <authorList>
            <person name="Carter J.M."/>
            <person name="Baker S.C."/>
            <person name="Pink R."/>
            <person name="Carter D.R."/>
            <person name="Collins A."/>
            <person name="Tomlin J."/>
            <person name="Gibbs M."/>
            <person name="Breuker C.J."/>
        </authorList>
    </citation>
    <scope>NUCLEOTIDE SEQUENCE</scope>
    <source>
        <tissue evidence="1">Ovary</tissue>
    </source>
</reference>
<proteinExistence type="predicted"/>
<sequence length="68" mass="7769">MASSYGFHIKFLKALPVKSVTVWSRKFRPLYITINNFGAIKYIELPKLLICPICLCAQTSTMILILSY</sequence>
<name>S4NLS3_9NEOP</name>
<dbReference type="AlphaFoldDB" id="S4NLS3"/>
<organism evidence="1">
    <name type="scientific">Pararge aegeria</name>
    <name type="common">speckled wood butterfly</name>
    <dbReference type="NCBI Taxonomy" id="116150"/>
    <lineage>
        <taxon>Eukaryota</taxon>
        <taxon>Metazoa</taxon>
        <taxon>Ecdysozoa</taxon>
        <taxon>Arthropoda</taxon>
        <taxon>Hexapoda</taxon>
        <taxon>Insecta</taxon>
        <taxon>Pterygota</taxon>
        <taxon>Neoptera</taxon>
        <taxon>Endopterygota</taxon>
        <taxon>Lepidoptera</taxon>
        <taxon>Glossata</taxon>
        <taxon>Ditrysia</taxon>
        <taxon>Papilionoidea</taxon>
        <taxon>Nymphalidae</taxon>
        <taxon>Satyrinae</taxon>
        <taxon>Satyrini</taxon>
        <taxon>Parargina</taxon>
        <taxon>Pararge</taxon>
    </lineage>
</organism>
<dbReference type="EMBL" id="GAIX01014561">
    <property type="protein sequence ID" value="JAA77999.1"/>
    <property type="molecule type" value="Transcribed_RNA"/>
</dbReference>
<accession>S4NLS3</accession>